<dbReference type="OrthoDB" id="250042at2"/>
<sequence>MATSFGALCTDFYINQKLAMKLELPRDRETVLHFFDRMKRSMPEMRKFRHYEGELALESARLDARYKWLALCKNQIRAGQVNPETMKEAYDYHKLIMELSPHFLTLSPLDIDYVEVLFGFDLECERNHDDVIYEALYTGSPLAELLYSEHGKVMDVQPSLGGTLTERGDLQVYYEIKSRQKSRRGSSQAFRDQPLSVFLTMRKYEPVGDVRDLGKVFSELCGYGEQLAMDKLVPHVIQPISQYITTGGHDSGPDHGGGMYQ</sequence>
<name>A0A517YPA9_9BACT</name>
<protein>
    <submittedName>
        <fullName evidence="1">Uncharacterized protein</fullName>
    </submittedName>
</protein>
<gene>
    <name evidence="1" type="ORF">KS4_00890</name>
</gene>
<dbReference type="KEGG" id="pcor:KS4_00890"/>
<dbReference type="RefSeq" id="WP_145073008.1">
    <property type="nucleotide sequence ID" value="NZ_CP036425.1"/>
</dbReference>
<evidence type="ECO:0000313" key="2">
    <source>
        <dbReference type="Proteomes" id="UP000317369"/>
    </source>
</evidence>
<proteinExistence type="predicted"/>
<organism evidence="1 2">
    <name type="scientific">Poriferisphaera corsica</name>
    <dbReference type="NCBI Taxonomy" id="2528020"/>
    <lineage>
        <taxon>Bacteria</taxon>
        <taxon>Pseudomonadati</taxon>
        <taxon>Planctomycetota</taxon>
        <taxon>Phycisphaerae</taxon>
        <taxon>Phycisphaerales</taxon>
        <taxon>Phycisphaeraceae</taxon>
        <taxon>Poriferisphaera</taxon>
    </lineage>
</organism>
<dbReference type="EMBL" id="CP036425">
    <property type="protein sequence ID" value="QDU32060.1"/>
    <property type="molecule type" value="Genomic_DNA"/>
</dbReference>
<reference evidence="1 2" key="1">
    <citation type="submission" date="2019-02" db="EMBL/GenBank/DDBJ databases">
        <title>Deep-cultivation of Planctomycetes and their phenomic and genomic characterization uncovers novel biology.</title>
        <authorList>
            <person name="Wiegand S."/>
            <person name="Jogler M."/>
            <person name="Boedeker C."/>
            <person name="Pinto D."/>
            <person name="Vollmers J."/>
            <person name="Rivas-Marin E."/>
            <person name="Kohn T."/>
            <person name="Peeters S.H."/>
            <person name="Heuer A."/>
            <person name="Rast P."/>
            <person name="Oberbeckmann S."/>
            <person name="Bunk B."/>
            <person name="Jeske O."/>
            <person name="Meyerdierks A."/>
            <person name="Storesund J.E."/>
            <person name="Kallscheuer N."/>
            <person name="Luecker S."/>
            <person name="Lage O.M."/>
            <person name="Pohl T."/>
            <person name="Merkel B.J."/>
            <person name="Hornburger P."/>
            <person name="Mueller R.-W."/>
            <person name="Bruemmer F."/>
            <person name="Labrenz M."/>
            <person name="Spormann A.M."/>
            <person name="Op den Camp H."/>
            <person name="Overmann J."/>
            <person name="Amann R."/>
            <person name="Jetten M.S.M."/>
            <person name="Mascher T."/>
            <person name="Medema M.H."/>
            <person name="Devos D.P."/>
            <person name="Kaster A.-K."/>
            <person name="Ovreas L."/>
            <person name="Rohde M."/>
            <person name="Galperin M.Y."/>
            <person name="Jogler C."/>
        </authorList>
    </citation>
    <scope>NUCLEOTIDE SEQUENCE [LARGE SCALE GENOMIC DNA]</scope>
    <source>
        <strain evidence="1 2">KS4</strain>
    </source>
</reference>
<keyword evidence="2" id="KW-1185">Reference proteome</keyword>
<accession>A0A517YPA9</accession>
<dbReference type="AlphaFoldDB" id="A0A517YPA9"/>
<dbReference type="Proteomes" id="UP000317369">
    <property type="component" value="Chromosome"/>
</dbReference>
<evidence type="ECO:0000313" key="1">
    <source>
        <dbReference type="EMBL" id="QDU32060.1"/>
    </source>
</evidence>